<gene>
    <name evidence="4" type="ORF">ENW73_00455</name>
</gene>
<accession>A0A7C6A7V8</accession>
<proteinExistence type="predicted"/>
<dbReference type="Pfam" id="PF10145">
    <property type="entry name" value="PhageMin_Tail"/>
    <property type="match status" value="1"/>
</dbReference>
<keyword evidence="1" id="KW-1188">Viral release from host cell</keyword>
<keyword evidence="2" id="KW-0812">Transmembrane</keyword>
<evidence type="ECO:0000256" key="2">
    <source>
        <dbReference type="SAM" id="Phobius"/>
    </source>
</evidence>
<sequence length="722" mass="78082">MFGMREAFTVGVVLAAKDMYSGIVGKAQCDIQTLARTSKTEADKFQKSLATWQKVGAIGLGMTVAGATVSRFLEGVAQKGFQLSDALAEVKTVTRGNIGEFANFDTAMEALRTRALELSSKSIFSATSILKEATYELLSSGLNATEAAALLPQITDTAMGTLSSLSAASSAFTTIMLTFGKKWNLTPLEKGKRIADALSQTISLFKYRGDELAATLQYAVAAAEPMNISLEEMLATVGMLKNRGLEASRVGTAYAATLRELYDMQKKLGIPITDSAGRLKSLADILILLKERYGDVLLPAEEYELRTKGLGEEGVRAIKLLWGLGEELKRQTKAVSETGAATRMATDIMSGYGAQMKAAQNRAENLQAELAEKLMPIMVEKQKIINSLISILDKIPFGKTAAGFTLIAAESAKVIGPVTSLIALYKIWQAQTALAAIAQATLNAQLGTTQALAVGVGKASLFKFLFGTAAPAGLASLATAGGILGGLYLMVRMLHKESEAAIQGIIKATEKGWGWAKKTIEKEPIEFKTAEALETHIKELKATIAQLEKELPKVPKVMKTTYEEMLKTAKTKLPVFETEYEARKMLEQKKKIEAVTERVETLSKPITPALPTIRIKKGTPLTETQKALWFKGAKIEEYQKGGYITKPTLALLHPGEMVFPKQNIKTQFIASTSPLPTSPIINISNTFNISSSGSVSFDAKTLARLVIKEMTKALKFDARRYA</sequence>
<dbReference type="EMBL" id="DTLI01000016">
    <property type="protein sequence ID" value="HHS51325.1"/>
    <property type="molecule type" value="Genomic_DNA"/>
</dbReference>
<reference evidence="4" key="1">
    <citation type="journal article" date="2020" name="mSystems">
        <title>Genome- and Community-Level Interaction Insights into Carbon Utilization and Element Cycling Functions of Hydrothermarchaeota in Hydrothermal Sediment.</title>
        <authorList>
            <person name="Zhou Z."/>
            <person name="Liu Y."/>
            <person name="Xu W."/>
            <person name="Pan J."/>
            <person name="Luo Z.H."/>
            <person name="Li M."/>
        </authorList>
    </citation>
    <scope>NUCLEOTIDE SEQUENCE [LARGE SCALE GENOMIC DNA]</scope>
    <source>
        <strain evidence="4">SpSt-876</strain>
    </source>
</reference>
<organism evidence="4">
    <name type="scientific">candidate division WOR-3 bacterium</name>
    <dbReference type="NCBI Taxonomy" id="2052148"/>
    <lineage>
        <taxon>Bacteria</taxon>
        <taxon>Bacteria division WOR-3</taxon>
    </lineage>
</organism>
<dbReference type="PANTHER" id="PTHR37813">
    <property type="entry name" value="FELS-2 PROPHAGE PROTEIN"/>
    <property type="match status" value="1"/>
</dbReference>
<dbReference type="NCBIfam" id="TIGR01760">
    <property type="entry name" value="tape_meas_TP901"/>
    <property type="match status" value="1"/>
</dbReference>
<dbReference type="AlphaFoldDB" id="A0A7C6A7V8"/>
<keyword evidence="2" id="KW-0472">Membrane</keyword>
<evidence type="ECO:0000313" key="4">
    <source>
        <dbReference type="EMBL" id="HHS51325.1"/>
    </source>
</evidence>
<evidence type="ECO:0000259" key="3">
    <source>
        <dbReference type="Pfam" id="PF10145"/>
    </source>
</evidence>
<dbReference type="PANTHER" id="PTHR37813:SF1">
    <property type="entry name" value="FELS-2 PROPHAGE PROTEIN"/>
    <property type="match status" value="1"/>
</dbReference>
<feature type="transmembrane region" description="Helical" evidence="2">
    <location>
        <begin position="464"/>
        <end position="489"/>
    </location>
</feature>
<protein>
    <submittedName>
        <fullName evidence="4">Phage tail tape measure protein</fullName>
    </submittedName>
</protein>
<keyword evidence="2" id="KW-1133">Transmembrane helix</keyword>
<feature type="domain" description="Phage tail tape measure protein" evidence="3">
    <location>
        <begin position="113"/>
        <end position="295"/>
    </location>
</feature>
<comment type="caution">
    <text evidence="4">The sequence shown here is derived from an EMBL/GenBank/DDBJ whole genome shotgun (WGS) entry which is preliminary data.</text>
</comment>
<name>A0A7C6A7V8_UNCW3</name>
<dbReference type="InterPro" id="IPR010090">
    <property type="entry name" value="Phage_tape_meas"/>
</dbReference>
<evidence type="ECO:0000256" key="1">
    <source>
        <dbReference type="ARBA" id="ARBA00022612"/>
    </source>
</evidence>